<sequence length="115" mass="13366">MSKGLMENDPAREQTRRQAVHRKDLLVEKPTDGGKARAIVAEDIVAFIRTYFQTDKLSDLECNSDFEASFDYYKPLVTLDDVRRRINRWVKWNCDKVAKSFEDTGVLLPNWSDLP</sequence>
<protein>
    <submittedName>
        <fullName evidence="2">Uncharacterized protein</fullName>
    </submittedName>
</protein>
<feature type="region of interest" description="Disordered" evidence="1">
    <location>
        <begin position="1"/>
        <end position="22"/>
    </location>
</feature>
<dbReference type="AlphaFoldDB" id="A0A8H7ESX7"/>
<evidence type="ECO:0000313" key="2">
    <source>
        <dbReference type="EMBL" id="KAF7731908.1"/>
    </source>
</evidence>
<reference evidence="2" key="1">
    <citation type="submission" date="2020-01" db="EMBL/GenBank/DDBJ databases">
        <title>Genome Sequencing of Three Apophysomyces-Like Fungal Strains Confirms a Novel Fungal Genus in the Mucoromycota with divergent Burkholderia-like Endosymbiotic Bacteria.</title>
        <authorList>
            <person name="Stajich J.E."/>
            <person name="Macias A.M."/>
            <person name="Carter-House D."/>
            <person name="Lovett B."/>
            <person name="Kasson L.R."/>
            <person name="Berry K."/>
            <person name="Grigoriev I."/>
            <person name="Chang Y."/>
            <person name="Spatafora J."/>
            <person name="Kasson M.T."/>
        </authorList>
    </citation>
    <scope>NUCLEOTIDE SEQUENCE</scope>
    <source>
        <strain evidence="2">NRRL A-21654</strain>
    </source>
</reference>
<gene>
    <name evidence="2" type="ORF">EC973_007739</name>
</gene>
<proteinExistence type="predicted"/>
<comment type="caution">
    <text evidence="2">The sequence shown here is derived from an EMBL/GenBank/DDBJ whole genome shotgun (WGS) entry which is preliminary data.</text>
</comment>
<organism evidence="2 3">
    <name type="scientific">Apophysomyces ossiformis</name>
    <dbReference type="NCBI Taxonomy" id="679940"/>
    <lineage>
        <taxon>Eukaryota</taxon>
        <taxon>Fungi</taxon>
        <taxon>Fungi incertae sedis</taxon>
        <taxon>Mucoromycota</taxon>
        <taxon>Mucoromycotina</taxon>
        <taxon>Mucoromycetes</taxon>
        <taxon>Mucorales</taxon>
        <taxon>Mucorineae</taxon>
        <taxon>Mucoraceae</taxon>
        <taxon>Apophysomyces</taxon>
    </lineage>
</organism>
<dbReference type="EMBL" id="JABAYA010000006">
    <property type="protein sequence ID" value="KAF7731908.1"/>
    <property type="molecule type" value="Genomic_DNA"/>
</dbReference>
<accession>A0A8H7ESX7</accession>
<name>A0A8H7ESX7_9FUNG</name>
<evidence type="ECO:0000256" key="1">
    <source>
        <dbReference type="SAM" id="MobiDB-lite"/>
    </source>
</evidence>
<feature type="compositionally biased region" description="Basic and acidic residues" evidence="1">
    <location>
        <begin position="9"/>
        <end position="22"/>
    </location>
</feature>
<evidence type="ECO:0000313" key="3">
    <source>
        <dbReference type="Proteomes" id="UP000605846"/>
    </source>
</evidence>
<dbReference type="Proteomes" id="UP000605846">
    <property type="component" value="Unassembled WGS sequence"/>
</dbReference>
<keyword evidence="3" id="KW-1185">Reference proteome</keyword>